<keyword evidence="3 4" id="KW-0012">Acyltransferase</keyword>
<name>A0A2N5XSN4_9HYPH</name>
<dbReference type="Gene3D" id="3.40.630.70">
    <property type="entry name" value="Leucyl/phenylalanyl-tRNA-protein transferase, C-terminal domain"/>
    <property type="match status" value="1"/>
</dbReference>
<dbReference type="GO" id="GO:0030163">
    <property type="term" value="P:protein catabolic process"/>
    <property type="evidence" value="ECO:0007669"/>
    <property type="project" value="UniProtKB-UniRule"/>
</dbReference>
<sequence>MTDDSSIFEITPRILLRAYAIGIFPMADGADDENIHWIEPEMRGIIPLEDFHLSRRMQRTMRQSPYTITVDKDFGGVMDACAAVAADRPSTWINAQIHDLYRQLFSMGHCHSVEVWDGDTLIGGLYGVSLGAGFFGESMFSRARDTSKMALVHLVERLKAGGYTLLDTQFITDHLKQFGAIEIPKTDYQVLLEQAMQTTADYYALDRHLKPNTELPD</sequence>
<evidence type="ECO:0000313" key="5">
    <source>
        <dbReference type="EMBL" id="PLW77428.1"/>
    </source>
</evidence>
<dbReference type="AlphaFoldDB" id="A0A2N5XSN4"/>
<gene>
    <name evidence="4" type="primary">aat</name>
    <name evidence="5" type="ORF">C0081_08820</name>
</gene>
<dbReference type="Pfam" id="PF03588">
    <property type="entry name" value="Leu_Phe_trans"/>
    <property type="match status" value="1"/>
</dbReference>
<dbReference type="OrthoDB" id="9790282at2"/>
<comment type="similarity">
    <text evidence="4">Belongs to the L/F-transferase family.</text>
</comment>
<dbReference type="PANTHER" id="PTHR30098">
    <property type="entry name" value="LEUCYL/PHENYLALANYL-TRNA--PROTEIN TRANSFERASE"/>
    <property type="match status" value="1"/>
</dbReference>
<comment type="catalytic activity">
    <reaction evidence="4">
        <text>L-phenylalanyl-tRNA(Phe) + an N-terminal L-alpha-aminoacyl-[protein] = an N-terminal L-phenylalanyl-L-alpha-aminoacyl-[protein] + tRNA(Phe)</text>
        <dbReference type="Rhea" id="RHEA:43632"/>
        <dbReference type="Rhea" id="RHEA-COMP:9668"/>
        <dbReference type="Rhea" id="RHEA-COMP:9699"/>
        <dbReference type="Rhea" id="RHEA-COMP:10636"/>
        <dbReference type="Rhea" id="RHEA-COMP:10637"/>
        <dbReference type="ChEBI" id="CHEBI:78442"/>
        <dbReference type="ChEBI" id="CHEBI:78531"/>
        <dbReference type="ChEBI" id="CHEBI:78597"/>
        <dbReference type="ChEBI" id="CHEBI:83561"/>
        <dbReference type="EC" id="2.3.2.6"/>
    </reaction>
</comment>
<dbReference type="EC" id="2.3.2.6" evidence="4"/>
<comment type="function">
    <text evidence="4">Functions in the N-end rule pathway of protein degradation where it conjugates Leu, Phe and, less efficiently, Met from aminoacyl-tRNAs to the N-termini of proteins containing an N-terminal arginine or lysine.</text>
</comment>
<keyword evidence="6" id="KW-1185">Reference proteome</keyword>
<evidence type="ECO:0000256" key="4">
    <source>
        <dbReference type="HAMAP-Rule" id="MF_00688"/>
    </source>
</evidence>
<protein>
    <recommendedName>
        <fullName evidence="4">Leucyl/phenylalanyl-tRNA--protein transferase</fullName>
        <ecNumber evidence="4">2.3.2.6</ecNumber>
    </recommendedName>
    <alternativeName>
        <fullName evidence="4">L/F-transferase</fullName>
    </alternativeName>
    <alternativeName>
        <fullName evidence="4">Leucyltransferase</fullName>
    </alternativeName>
    <alternativeName>
        <fullName evidence="4">Phenyalanyltransferase</fullName>
    </alternativeName>
</protein>
<dbReference type="SUPFAM" id="SSF55729">
    <property type="entry name" value="Acyl-CoA N-acyltransferases (Nat)"/>
    <property type="match status" value="1"/>
</dbReference>
<evidence type="ECO:0000256" key="2">
    <source>
        <dbReference type="ARBA" id="ARBA00022679"/>
    </source>
</evidence>
<comment type="catalytic activity">
    <reaction evidence="4">
        <text>N-terminal L-lysyl-[protein] + L-leucyl-tRNA(Leu) = N-terminal L-leucyl-L-lysyl-[protein] + tRNA(Leu) + H(+)</text>
        <dbReference type="Rhea" id="RHEA:12340"/>
        <dbReference type="Rhea" id="RHEA-COMP:9613"/>
        <dbReference type="Rhea" id="RHEA-COMP:9622"/>
        <dbReference type="Rhea" id="RHEA-COMP:12670"/>
        <dbReference type="Rhea" id="RHEA-COMP:12671"/>
        <dbReference type="ChEBI" id="CHEBI:15378"/>
        <dbReference type="ChEBI" id="CHEBI:65249"/>
        <dbReference type="ChEBI" id="CHEBI:78442"/>
        <dbReference type="ChEBI" id="CHEBI:78494"/>
        <dbReference type="ChEBI" id="CHEBI:133043"/>
        <dbReference type="EC" id="2.3.2.6"/>
    </reaction>
</comment>
<proteinExistence type="inferred from homology"/>
<dbReference type="GO" id="GO:0005737">
    <property type="term" value="C:cytoplasm"/>
    <property type="evidence" value="ECO:0007669"/>
    <property type="project" value="UniProtKB-SubCell"/>
</dbReference>
<dbReference type="EMBL" id="PKUQ01000016">
    <property type="protein sequence ID" value="PLW77428.1"/>
    <property type="molecule type" value="Genomic_DNA"/>
</dbReference>
<dbReference type="GO" id="GO:0008914">
    <property type="term" value="F:leucyl-tRNA--protein transferase activity"/>
    <property type="evidence" value="ECO:0007669"/>
    <property type="project" value="UniProtKB-UniRule"/>
</dbReference>
<comment type="subcellular location">
    <subcellularLocation>
        <location evidence="4">Cytoplasm</location>
    </subcellularLocation>
</comment>
<evidence type="ECO:0000256" key="1">
    <source>
        <dbReference type="ARBA" id="ARBA00022490"/>
    </source>
</evidence>
<dbReference type="Proteomes" id="UP000234881">
    <property type="component" value="Unassembled WGS sequence"/>
</dbReference>
<dbReference type="RefSeq" id="WP_101533446.1">
    <property type="nucleotide sequence ID" value="NZ_JBFHIU010000006.1"/>
</dbReference>
<keyword evidence="1 4" id="KW-0963">Cytoplasm</keyword>
<dbReference type="PANTHER" id="PTHR30098:SF2">
    <property type="entry name" value="LEUCYL_PHENYLALANYL-TRNA--PROTEIN TRANSFERASE"/>
    <property type="match status" value="1"/>
</dbReference>
<evidence type="ECO:0000313" key="6">
    <source>
        <dbReference type="Proteomes" id="UP000234881"/>
    </source>
</evidence>
<organism evidence="5 6">
    <name type="scientific">Cohaesibacter celericrescens</name>
    <dbReference type="NCBI Taxonomy" id="2067669"/>
    <lineage>
        <taxon>Bacteria</taxon>
        <taxon>Pseudomonadati</taxon>
        <taxon>Pseudomonadota</taxon>
        <taxon>Alphaproteobacteria</taxon>
        <taxon>Hyphomicrobiales</taxon>
        <taxon>Cohaesibacteraceae</taxon>
    </lineage>
</organism>
<dbReference type="InterPro" id="IPR004616">
    <property type="entry name" value="Leu/Phe-tRNA_Trfase"/>
</dbReference>
<dbReference type="InterPro" id="IPR016181">
    <property type="entry name" value="Acyl_CoA_acyltransferase"/>
</dbReference>
<reference evidence="5 6" key="1">
    <citation type="submission" date="2018-01" db="EMBL/GenBank/DDBJ databases">
        <title>The draft genome sequence of Cohaesibacter sp. H1304.</title>
        <authorList>
            <person name="Wang N.-N."/>
            <person name="Du Z.-J."/>
        </authorList>
    </citation>
    <scope>NUCLEOTIDE SEQUENCE [LARGE SCALE GENOMIC DNA]</scope>
    <source>
        <strain evidence="5 6">H1304</strain>
    </source>
</reference>
<comment type="caution">
    <text evidence="5">The sequence shown here is derived from an EMBL/GenBank/DDBJ whole genome shotgun (WGS) entry which is preliminary data.</text>
</comment>
<keyword evidence="2 4" id="KW-0808">Transferase</keyword>
<dbReference type="InterPro" id="IPR042203">
    <property type="entry name" value="Leu/Phe-tRNA_Trfase_C"/>
</dbReference>
<comment type="catalytic activity">
    <reaction evidence="4">
        <text>N-terminal L-arginyl-[protein] + L-leucyl-tRNA(Leu) = N-terminal L-leucyl-L-arginyl-[protein] + tRNA(Leu) + H(+)</text>
        <dbReference type="Rhea" id="RHEA:50416"/>
        <dbReference type="Rhea" id="RHEA-COMP:9613"/>
        <dbReference type="Rhea" id="RHEA-COMP:9622"/>
        <dbReference type="Rhea" id="RHEA-COMP:12672"/>
        <dbReference type="Rhea" id="RHEA-COMP:12673"/>
        <dbReference type="ChEBI" id="CHEBI:15378"/>
        <dbReference type="ChEBI" id="CHEBI:64719"/>
        <dbReference type="ChEBI" id="CHEBI:78442"/>
        <dbReference type="ChEBI" id="CHEBI:78494"/>
        <dbReference type="ChEBI" id="CHEBI:133044"/>
        <dbReference type="EC" id="2.3.2.6"/>
    </reaction>
</comment>
<dbReference type="NCBIfam" id="TIGR00667">
    <property type="entry name" value="aat"/>
    <property type="match status" value="1"/>
</dbReference>
<accession>A0A2N5XSN4</accession>
<evidence type="ECO:0000256" key="3">
    <source>
        <dbReference type="ARBA" id="ARBA00023315"/>
    </source>
</evidence>
<dbReference type="FunFam" id="3.40.630.70:FF:000001">
    <property type="entry name" value="Leucyl/phenylalanyl-tRNA--protein transferase"/>
    <property type="match status" value="1"/>
</dbReference>
<dbReference type="HAMAP" id="MF_00688">
    <property type="entry name" value="Leu_Phe_trans"/>
    <property type="match status" value="1"/>
</dbReference>